<comment type="catalytic activity">
    <reaction evidence="3">
        <text>D-mannitol 1-phosphate + NAD(+) = beta-D-fructose 6-phosphate + NADH + H(+)</text>
        <dbReference type="Rhea" id="RHEA:19661"/>
        <dbReference type="ChEBI" id="CHEBI:15378"/>
        <dbReference type="ChEBI" id="CHEBI:57540"/>
        <dbReference type="ChEBI" id="CHEBI:57634"/>
        <dbReference type="ChEBI" id="CHEBI:57945"/>
        <dbReference type="ChEBI" id="CHEBI:61381"/>
        <dbReference type="EC" id="1.1.1.17"/>
    </reaction>
</comment>
<reference evidence="6 7" key="1">
    <citation type="journal article" date="2021" name="ISME Commun">
        <title>Automated analysis of genomic sequences facilitates high-throughput and comprehensive description of bacteria.</title>
        <authorList>
            <person name="Hitch T.C.A."/>
        </authorList>
    </citation>
    <scope>NUCLEOTIDE SEQUENCE [LARGE SCALE GENOMIC DNA]</scope>
    <source>
        <strain evidence="6 7">Sanger_02</strain>
    </source>
</reference>
<organism evidence="6 7">
    <name type="scientific">Dorea ammoniilytica</name>
    <dbReference type="NCBI Taxonomy" id="2981788"/>
    <lineage>
        <taxon>Bacteria</taxon>
        <taxon>Bacillati</taxon>
        <taxon>Bacillota</taxon>
        <taxon>Clostridia</taxon>
        <taxon>Lachnospirales</taxon>
        <taxon>Lachnospiraceae</taxon>
        <taxon>Dorea</taxon>
    </lineage>
</organism>
<name>A0ABT2S709_9FIRM</name>
<dbReference type="RefSeq" id="WP_262581726.1">
    <property type="nucleotide sequence ID" value="NZ_JAOQJV010000010.1"/>
</dbReference>
<evidence type="ECO:0000313" key="7">
    <source>
        <dbReference type="Proteomes" id="UP001207605"/>
    </source>
</evidence>
<sequence length="394" mass="44615">MKKKAIIFGAGKIARGFIGQLLYLSDFEITFVDVFEPIVNVLNEKKQYHVHVLGDESLDSDVTGIQAFTYDSKKEIYDEFYKADLAFVSVGGNHLPAAAQSVADIINTYGAQKVVKNIIVCENWKDAAETFKKPLMEALNEENCKIFEEYVGISEAVLMRTATQPDEELAKKYPQDVWVQNFWYLPIDKSRLKGEIPEIKSVELMDHFGNFLTQKMYTNNTSNAVIAYTGYLLGYDILADAANSPEIQKLLDSAYKEINQTLEAELGVDPAQQEAFAKKARAKYCDKVIVDKVIRHAKDPIRKLGPQDRLVAPCRMALKHGIYPKTLIDTIAKALYFDEPTDESAMKLKEMRQTHGIEYVLQNVCEMDKDEPLYAEVLKSVEELKEQGMVKGHE</sequence>
<evidence type="ECO:0000313" key="6">
    <source>
        <dbReference type="EMBL" id="MCU6700313.1"/>
    </source>
</evidence>
<dbReference type="InterPro" id="IPR036291">
    <property type="entry name" value="NAD(P)-bd_dom_sf"/>
</dbReference>
<dbReference type="Proteomes" id="UP001207605">
    <property type="component" value="Unassembled WGS sequence"/>
</dbReference>
<dbReference type="PANTHER" id="PTHR30524:SF0">
    <property type="entry name" value="ALTRONATE OXIDOREDUCTASE-RELATED"/>
    <property type="match status" value="1"/>
</dbReference>
<dbReference type="PANTHER" id="PTHR30524">
    <property type="entry name" value="MANNITOL-1-PHOSPHATE 5-DEHYDROGENASE"/>
    <property type="match status" value="1"/>
</dbReference>
<keyword evidence="2" id="KW-0520">NAD</keyword>
<dbReference type="EMBL" id="JAOQJV010000010">
    <property type="protein sequence ID" value="MCU6700313.1"/>
    <property type="molecule type" value="Genomic_DNA"/>
</dbReference>
<gene>
    <name evidence="6" type="ORF">OCV65_08735</name>
</gene>
<evidence type="ECO:0008006" key="8">
    <source>
        <dbReference type="Google" id="ProtNLM"/>
    </source>
</evidence>
<dbReference type="InterPro" id="IPR013131">
    <property type="entry name" value="Mannitol_DH_N"/>
</dbReference>
<keyword evidence="1" id="KW-0560">Oxidoreductase</keyword>
<dbReference type="Gene3D" id="3.40.50.720">
    <property type="entry name" value="NAD(P)-binding Rossmann-like Domain"/>
    <property type="match status" value="1"/>
</dbReference>
<dbReference type="SUPFAM" id="SSF48179">
    <property type="entry name" value="6-phosphogluconate dehydrogenase C-terminal domain-like"/>
    <property type="match status" value="1"/>
</dbReference>
<dbReference type="InterPro" id="IPR008927">
    <property type="entry name" value="6-PGluconate_DH-like_C_sf"/>
</dbReference>
<dbReference type="InterPro" id="IPR013118">
    <property type="entry name" value="Mannitol_DH_C"/>
</dbReference>
<dbReference type="Gene3D" id="1.10.1040.10">
    <property type="entry name" value="N-(1-d-carboxylethyl)-l-norvaline Dehydrogenase, domain 2"/>
    <property type="match status" value="1"/>
</dbReference>
<evidence type="ECO:0000259" key="5">
    <source>
        <dbReference type="Pfam" id="PF08125"/>
    </source>
</evidence>
<evidence type="ECO:0000256" key="3">
    <source>
        <dbReference type="ARBA" id="ARBA00048615"/>
    </source>
</evidence>
<comment type="caution">
    <text evidence="6">The sequence shown here is derived from an EMBL/GenBank/DDBJ whole genome shotgun (WGS) entry which is preliminary data.</text>
</comment>
<protein>
    <recommendedName>
        <fullName evidence="8">Mannitol-1-phosphate 5-dehydrogenase</fullName>
    </recommendedName>
</protein>
<keyword evidence="7" id="KW-1185">Reference proteome</keyword>
<feature type="domain" description="Mannitol dehydrogenase C-terminal" evidence="5">
    <location>
        <begin position="210"/>
        <end position="384"/>
    </location>
</feature>
<dbReference type="InterPro" id="IPR013328">
    <property type="entry name" value="6PGD_dom2"/>
</dbReference>
<dbReference type="Pfam" id="PF01232">
    <property type="entry name" value="Mannitol_dh"/>
    <property type="match status" value="1"/>
</dbReference>
<dbReference type="SUPFAM" id="SSF51735">
    <property type="entry name" value="NAD(P)-binding Rossmann-fold domains"/>
    <property type="match status" value="1"/>
</dbReference>
<proteinExistence type="predicted"/>
<evidence type="ECO:0000259" key="4">
    <source>
        <dbReference type="Pfam" id="PF01232"/>
    </source>
</evidence>
<evidence type="ECO:0000256" key="1">
    <source>
        <dbReference type="ARBA" id="ARBA00023002"/>
    </source>
</evidence>
<accession>A0ABT2S709</accession>
<feature type="domain" description="Mannitol dehydrogenase N-terminal" evidence="4">
    <location>
        <begin position="4"/>
        <end position="200"/>
    </location>
</feature>
<dbReference type="Pfam" id="PF08125">
    <property type="entry name" value="Mannitol_dh_C"/>
    <property type="match status" value="1"/>
</dbReference>
<evidence type="ECO:0000256" key="2">
    <source>
        <dbReference type="ARBA" id="ARBA00023027"/>
    </source>
</evidence>